<evidence type="ECO:0000256" key="4">
    <source>
        <dbReference type="ARBA" id="ARBA00022679"/>
    </source>
</evidence>
<keyword evidence="3 8" id="KW-0641">Proline biosynthesis</keyword>
<keyword evidence="5 8" id="KW-0547">Nucleotide-binding</keyword>
<evidence type="ECO:0000256" key="7">
    <source>
        <dbReference type="ARBA" id="ARBA00022840"/>
    </source>
</evidence>
<dbReference type="InterPro" id="IPR011529">
    <property type="entry name" value="Glu_5kinase"/>
</dbReference>
<dbReference type="GO" id="GO:0005524">
    <property type="term" value="F:ATP binding"/>
    <property type="evidence" value="ECO:0007669"/>
    <property type="project" value="UniProtKB-KW"/>
</dbReference>
<dbReference type="EMBL" id="LS398110">
    <property type="protein sequence ID" value="SPP98234.1"/>
    <property type="molecule type" value="Genomic_DNA"/>
</dbReference>
<dbReference type="InterPro" id="IPR001048">
    <property type="entry name" value="Asp/Glu/Uridylate_kinase"/>
</dbReference>
<dbReference type="CDD" id="cd04242">
    <property type="entry name" value="AAK_G5K_ProB"/>
    <property type="match status" value="1"/>
</dbReference>
<reference evidence="10 11" key="1">
    <citation type="submission" date="2018-03" db="EMBL/GenBank/DDBJ databases">
        <authorList>
            <person name="Gully D."/>
        </authorList>
    </citation>
    <scope>NUCLEOTIDE SEQUENCE [LARGE SCALE GENOMIC DNA]</scope>
    <source>
        <strain evidence="10">ORS3257</strain>
    </source>
</reference>
<dbReference type="HAMAP" id="MF_00456">
    <property type="entry name" value="ProB"/>
    <property type="match status" value="1"/>
</dbReference>
<dbReference type="Pfam" id="PF00696">
    <property type="entry name" value="AA_kinase"/>
    <property type="match status" value="1"/>
</dbReference>
<sequence>MAKEDIRRFIRLSEAPRGHRESERLFRPTSRKLESARRIVVKIGSALIVDQATGRVREPWLEMLADDVARLRGRGQDVAVVSSGAVAVGRYALDLHQKTLRKTEWQAAAAVGQIQLAKAYREAFARHRLTAAQILLTLDDTTEKKRMAGVRATLIRLLTLQAVPVVNENDAVARNIASFGDNDRLAARAARLIEGDTLVLLSNVAGLYSADPHESSSATLITDVNNVTAEIEQMAGSARSGYSSGGMVTKLVAGKMALASGCTMIIADGRDPYPLSAIDDGSQCTWFRPSTAARVARKTRIATTLRPLGALVVDNAAVNQLRSGEGLCIPEVRSFDGDFGRGDAIVIRDICGHEVARGLSIYSSAEIRRITRRSGLGTGWPLTAGSLDLIVHSDDLVLTD</sequence>
<feature type="binding site" evidence="8">
    <location>
        <position position="170"/>
    </location>
    <ligand>
        <name>substrate</name>
    </ligand>
</feature>
<comment type="function">
    <text evidence="8">Catalyzes the transfer of a phosphate group to glutamate to form L-glutamate 5-phosphate.</text>
</comment>
<dbReference type="PROSITE" id="PS00902">
    <property type="entry name" value="GLUTAMATE_5_KINASE"/>
    <property type="match status" value="1"/>
</dbReference>
<keyword evidence="2 8" id="KW-0028">Amino-acid biosynthesis</keyword>
<dbReference type="PANTHER" id="PTHR43654">
    <property type="entry name" value="GLUTAMATE 5-KINASE"/>
    <property type="match status" value="1"/>
</dbReference>
<comment type="subcellular location">
    <subcellularLocation>
        <location evidence="8">Cytoplasm</location>
    </subcellularLocation>
</comment>
<dbReference type="Gene3D" id="3.40.1160.10">
    <property type="entry name" value="Acetylglutamate kinase-like"/>
    <property type="match status" value="1"/>
</dbReference>
<dbReference type="PIRSF" id="PIRSF000729">
    <property type="entry name" value="GK"/>
    <property type="match status" value="1"/>
</dbReference>
<dbReference type="SMART" id="SM00359">
    <property type="entry name" value="PUA"/>
    <property type="match status" value="1"/>
</dbReference>
<evidence type="ECO:0000256" key="8">
    <source>
        <dbReference type="HAMAP-Rule" id="MF_00456"/>
    </source>
</evidence>
<dbReference type="GO" id="GO:0003723">
    <property type="term" value="F:RNA binding"/>
    <property type="evidence" value="ECO:0007669"/>
    <property type="project" value="InterPro"/>
</dbReference>
<protein>
    <recommendedName>
        <fullName evidence="8">Glutamate 5-kinase</fullName>
        <ecNumber evidence="8">2.7.2.11</ecNumber>
    </recommendedName>
    <alternativeName>
        <fullName evidence="8">Gamma-glutamyl kinase</fullName>
        <shortName evidence="8">GK</shortName>
    </alternativeName>
</protein>
<organism evidence="10 11">
    <name type="scientific">Bradyrhizobium vignae</name>
    <dbReference type="NCBI Taxonomy" id="1549949"/>
    <lineage>
        <taxon>Bacteria</taxon>
        <taxon>Pseudomonadati</taxon>
        <taxon>Pseudomonadota</taxon>
        <taxon>Alphaproteobacteria</taxon>
        <taxon>Hyphomicrobiales</taxon>
        <taxon>Nitrobacteraceae</taxon>
        <taxon>Bradyrhizobium</taxon>
    </lineage>
</organism>
<dbReference type="Pfam" id="PF01472">
    <property type="entry name" value="PUA"/>
    <property type="match status" value="1"/>
</dbReference>
<dbReference type="GO" id="GO:0004349">
    <property type="term" value="F:glutamate 5-kinase activity"/>
    <property type="evidence" value="ECO:0007669"/>
    <property type="project" value="UniProtKB-UniRule"/>
</dbReference>
<dbReference type="InterPro" id="IPR036393">
    <property type="entry name" value="AceGlu_kinase-like_sf"/>
</dbReference>
<feature type="binding site" evidence="8">
    <location>
        <position position="42"/>
    </location>
    <ligand>
        <name>ATP</name>
        <dbReference type="ChEBI" id="CHEBI:30616"/>
    </ligand>
</feature>
<feature type="binding site" evidence="8">
    <location>
        <position position="182"/>
    </location>
    <ligand>
        <name>substrate</name>
    </ligand>
</feature>
<keyword evidence="1 8" id="KW-0963">Cytoplasm</keyword>
<dbReference type="KEGG" id="bvz:BRAD3257_7530"/>
<keyword evidence="6 8" id="KW-0418">Kinase</keyword>
<evidence type="ECO:0000256" key="6">
    <source>
        <dbReference type="ARBA" id="ARBA00022777"/>
    </source>
</evidence>
<dbReference type="GO" id="GO:0005829">
    <property type="term" value="C:cytosol"/>
    <property type="evidence" value="ECO:0007669"/>
    <property type="project" value="TreeGrafter"/>
</dbReference>
<dbReference type="InterPro" id="IPR015947">
    <property type="entry name" value="PUA-like_sf"/>
</dbReference>
<gene>
    <name evidence="8 10" type="primary">proB</name>
    <name evidence="10" type="ORF">BRAD3257_7530</name>
</gene>
<comment type="pathway">
    <text evidence="8">Amino-acid biosynthesis; L-proline biosynthesis; L-glutamate 5-semialdehyde from L-glutamate: step 1/2.</text>
</comment>
<comment type="caution">
    <text evidence="8">Lacks conserved residue(s) required for the propagation of feature annotation.</text>
</comment>
<name>A0A2U3Q9Z4_9BRAD</name>
<evidence type="ECO:0000259" key="9">
    <source>
        <dbReference type="SMART" id="SM00359"/>
    </source>
</evidence>
<dbReference type="InterPro" id="IPR041739">
    <property type="entry name" value="G5K_ProB"/>
</dbReference>
<proteinExistence type="inferred from homology"/>
<dbReference type="AlphaFoldDB" id="A0A2U3Q9Z4"/>
<dbReference type="UniPathway" id="UPA00098">
    <property type="reaction ID" value="UER00359"/>
</dbReference>
<dbReference type="EC" id="2.7.2.11" evidence="8"/>
<dbReference type="NCBIfam" id="TIGR01027">
    <property type="entry name" value="proB"/>
    <property type="match status" value="1"/>
</dbReference>
<keyword evidence="7 8" id="KW-0067">ATP-binding</keyword>
<evidence type="ECO:0000256" key="2">
    <source>
        <dbReference type="ARBA" id="ARBA00022605"/>
    </source>
</evidence>
<dbReference type="InterPro" id="IPR019797">
    <property type="entry name" value="Glutamate_5-kinase_CS"/>
</dbReference>
<accession>A0A2U3Q9Z4</accession>
<dbReference type="SUPFAM" id="SSF88697">
    <property type="entry name" value="PUA domain-like"/>
    <property type="match status" value="1"/>
</dbReference>
<dbReference type="RefSeq" id="WP_122405341.1">
    <property type="nucleotide sequence ID" value="NZ_LS398110.1"/>
</dbReference>
<dbReference type="InterPro" id="IPR001057">
    <property type="entry name" value="Glu/AcGlu_kinase"/>
</dbReference>
<dbReference type="Proteomes" id="UP000246085">
    <property type="component" value="Chromosome BRAD3257"/>
</dbReference>
<dbReference type="InterPro" id="IPR005715">
    <property type="entry name" value="Glu_5kinase/COase_Synthase"/>
</dbReference>
<comment type="similarity">
    <text evidence="8">Belongs to the glutamate 5-kinase family.</text>
</comment>
<dbReference type="GO" id="GO:0055129">
    <property type="term" value="P:L-proline biosynthetic process"/>
    <property type="evidence" value="ECO:0007669"/>
    <property type="project" value="UniProtKB-UniRule"/>
</dbReference>
<dbReference type="InterPro" id="IPR002478">
    <property type="entry name" value="PUA"/>
</dbReference>
<dbReference type="PROSITE" id="PS50890">
    <property type="entry name" value="PUA"/>
    <property type="match status" value="1"/>
</dbReference>
<dbReference type="PRINTS" id="PR00474">
    <property type="entry name" value="GLU5KINASE"/>
</dbReference>
<comment type="catalytic activity">
    <reaction evidence="8">
        <text>L-glutamate + ATP = L-glutamyl 5-phosphate + ADP</text>
        <dbReference type="Rhea" id="RHEA:14877"/>
        <dbReference type="ChEBI" id="CHEBI:29985"/>
        <dbReference type="ChEBI" id="CHEBI:30616"/>
        <dbReference type="ChEBI" id="CHEBI:58274"/>
        <dbReference type="ChEBI" id="CHEBI:456216"/>
        <dbReference type="EC" id="2.7.2.11"/>
    </reaction>
</comment>
<evidence type="ECO:0000256" key="5">
    <source>
        <dbReference type="ARBA" id="ARBA00022741"/>
    </source>
</evidence>
<dbReference type="SUPFAM" id="SSF53633">
    <property type="entry name" value="Carbamate kinase-like"/>
    <property type="match status" value="1"/>
</dbReference>
<evidence type="ECO:0000313" key="10">
    <source>
        <dbReference type="EMBL" id="SPP98234.1"/>
    </source>
</evidence>
<evidence type="ECO:0000256" key="3">
    <source>
        <dbReference type="ARBA" id="ARBA00022650"/>
    </source>
</evidence>
<evidence type="ECO:0000256" key="1">
    <source>
        <dbReference type="ARBA" id="ARBA00022490"/>
    </source>
</evidence>
<feature type="domain" description="PUA" evidence="9">
    <location>
        <begin position="309"/>
        <end position="385"/>
    </location>
</feature>
<dbReference type="InterPro" id="IPR036974">
    <property type="entry name" value="PUA_sf"/>
</dbReference>
<dbReference type="Gene3D" id="2.30.130.10">
    <property type="entry name" value="PUA domain"/>
    <property type="match status" value="1"/>
</dbReference>
<keyword evidence="4 8" id="KW-0808">Transferase</keyword>
<dbReference type="CDD" id="cd21157">
    <property type="entry name" value="PUA_G5K"/>
    <property type="match status" value="1"/>
</dbReference>
<dbReference type="PANTHER" id="PTHR43654:SF1">
    <property type="entry name" value="ISOPENTENYL PHOSPHATE KINASE"/>
    <property type="match status" value="1"/>
</dbReference>
<feature type="binding site" evidence="8">
    <location>
        <begin position="244"/>
        <end position="250"/>
    </location>
    <ligand>
        <name>ATP</name>
        <dbReference type="ChEBI" id="CHEBI:30616"/>
    </ligand>
</feature>
<dbReference type="FunFam" id="3.40.1160.10:FF:000006">
    <property type="entry name" value="Glutamate 5-kinase"/>
    <property type="match status" value="1"/>
</dbReference>
<feature type="binding site" evidence="8">
    <location>
        <position position="83"/>
    </location>
    <ligand>
        <name>substrate</name>
    </ligand>
</feature>
<evidence type="ECO:0000313" key="11">
    <source>
        <dbReference type="Proteomes" id="UP000246085"/>
    </source>
</evidence>